<proteinExistence type="predicted"/>
<evidence type="ECO:0000313" key="5">
    <source>
        <dbReference type="Proteomes" id="UP000299367"/>
    </source>
</evidence>
<feature type="binding site" evidence="2">
    <location>
        <position position="142"/>
    </location>
    <ligand>
        <name>acetyl-CoA</name>
        <dbReference type="ChEBI" id="CHEBI:57288"/>
    </ligand>
</feature>
<accession>A0A480A8D8</accession>
<evidence type="ECO:0000313" key="4">
    <source>
        <dbReference type="EMBL" id="GCL41340.1"/>
    </source>
</evidence>
<dbReference type="InterPro" id="IPR020019">
    <property type="entry name" value="AcTrfase_PglD-like"/>
</dbReference>
<dbReference type="PANTHER" id="PTHR43300:SF7">
    <property type="entry name" value="UDP-N-ACETYLBACILLOSAMINE N-ACETYLTRANSFERASE"/>
    <property type="match status" value="1"/>
</dbReference>
<dbReference type="OrthoDB" id="9794407at2"/>
<dbReference type="Pfam" id="PF17836">
    <property type="entry name" value="PglD_N"/>
    <property type="match status" value="1"/>
</dbReference>
<feature type="active site" description="Proton acceptor" evidence="1">
    <location>
        <position position="133"/>
    </location>
</feature>
<dbReference type="CDD" id="cd03360">
    <property type="entry name" value="LbH_AT_putative"/>
    <property type="match status" value="1"/>
</dbReference>
<protein>
    <submittedName>
        <fullName evidence="4">Carbonic anhydrase/acetyltransferase, isoleucine patch superfamily protein</fullName>
    </submittedName>
</protein>
<reference evidence="5" key="1">
    <citation type="submission" date="2019-02" db="EMBL/GenBank/DDBJ databases">
        <title>Draft genome sequence of Dolichospermum planctonicum NIES-80.</title>
        <authorList>
            <person name="Yamaguchi H."/>
            <person name="Suzuki S."/>
            <person name="Kawachi M."/>
        </authorList>
    </citation>
    <scope>NUCLEOTIDE SEQUENCE [LARGE SCALE GENOMIC DNA]</scope>
    <source>
        <strain evidence="5">NIES-80</strain>
    </source>
</reference>
<dbReference type="InterPro" id="IPR041561">
    <property type="entry name" value="PglD_N"/>
</dbReference>
<dbReference type="InterPro" id="IPR011004">
    <property type="entry name" value="Trimer_LpxA-like_sf"/>
</dbReference>
<feature type="binding site" evidence="2">
    <location>
        <position position="69"/>
    </location>
    <ligand>
        <name>substrate</name>
    </ligand>
</feature>
<dbReference type="Gene3D" id="2.160.10.10">
    <property type="entry name" value="Hexapeptide repeat proteins"/>
    <property type="match status" value="1"/>
</dbReference>
<dbReference type="GO" id="GO:0031470">
    <property type="term" value="C:carboxysome"/>
    <property type="evidence" value="ECO:0007669"/>
    <property type="project" value="UniProtKB-ARBA"/>
</dbReference>
<sequence length="208" mass="21990">MKKQRVVVIGAGGHAKVVASTLMDAGHQVVGFYDDDLQKRGKHIFGIPVVGPLGELKYNDFSHAIIGIGENEVRKHLVEKLNLNWITVIHPLAYVHPEVYLGVGTVVCAGAIVQPYSRIGSHVIINTKSSVDHDCCVGDYVHLALSHLAGGATANEGAFIALGSIVFPKVTIGAWATVSAGSVAMKDVMPNSIVAGVPARLIKEANLN</sequence>
<dbReference type="NCBIfam" id="TIGR03570">
    <property type="entry name" value="NeuD_NnaD"/>
    <property type="match status" value="1"/>
</dbReference>
<dbReference type="GO" id="GO:0016740">
    <property type="term" value="F:transferase activity"/>
    <property type="evidence" value="ECO:0007669"/>
    <property type="project" value="UniProtKB-KW"/>
</dbReference>
<keyword evidence="4" id="KW-0808">Transferase</keyword>
<feature type="site" description="Increases basicity of active site His" evidence="1">
    <location>
        <position position="134"/>
    </location>
</feature>
<organism evidence="4 5">
    <name type="scientific">Dolichospermum planctonicum</name>
    <dbReference type="NCBI Taxonomy" id="136072"/>
    <lineage>
        <taxon>Bacteria</taxon>
        <taxon>Bacillati</taxon>
        <taxon>Cyanobacteriota</taxon>
        <taxon>Cyanophyceae</taxon>
        <taxon>Nostocales</taxon>
        <taxon>Aphanizomenonaceae</taxon>
        <taxon>Dolichospermum</taxon>
    </lineage>
</organism>
<dbReference type="InterPro" id="IPR050179">
    <property type="entry name" value="Trans_hexapeptide_repeat"/>
</dbReference>
<comment type="caution">
    <text evidence="4">The sequence shown here is derived from an EMBL/GenBank/DDBJ whole genome shotgun (WGS) entry which is preliminary data.</text>
</comment>
<dbReference type="Gene3D" id="3.40.50.20">
    <property type="match status" value="1"/>
</dbReference>
<gene>
    <name evidence="4" type="ORF">NIES80_10350</name>
</gene>
<dbReference type="Proteomes" id="UP000299367">
    <property type="component" value="Unassembled WGS sequence"/>
</dbReference>
<evidence type="ECO:0000256" key="2">
    <source>
        <dbReference type="PIRSR" id="PIRSR620019-2"/>
    </source>
</evidence>
<name>A0A480A8D8_9CYAN</name>
<dbReference type="PANTHER" id="PTHR43300">
    <property type="entry name" value="ACETYLTRANSFERASE"/>
    <property type="match status" value="1"/>
</dbReference>
<dbReference type="AlphaFoldDB" id="A0A480A8D8"/>
<evidence type="ECO:0000256" key="1">
    <source>
        <dbReference type="PIRSR" id="PIRSR620019-1"/>
    </source>
</evidence>
<feature type="domain" description="PglD N-terminal" evidence="3">
    <location>
        <begin position="5"/>
        <end position="81"/>
    </location>
</feature>
<dbReference type="SUPFAM" id="SSF51161">
    <property type="entry name" value="Trimeric LpxA-like enzymes"/>
    <property type="match status" value="1"/>
</dbReference>
<dbReference type="GO" id="GO:0043886">
    <property type="term" value="F:structural constituent of carboxysome shell"/>
    <property type="evidence" value="ECO:0007669"/>
    <property type="project" value="UniProtKB-ARBA"/>
</dbReference>
<evidence type="ECO:0000259" key="3">
    <source>
        <dbReference type="Pfam" id="PF17836"/>
    </source>
</evidence>
<dbReference type="RefSeq" id="WP_137907074.1">
    <property type="nucleotide sequence ID" value="NZ_BJCF01000007.1"/>
</dbReference>
<dbReference type="EMBL" id="BJCF01000007">
    <property type="protein sequence ID" value="GCL41340.1"/>
    <property type="molecule type" value="Genomic_DNA"/>
</dbReference>